<gene>
    <name evidence="1" type="ORF">DB891_12260</name>
</gene>
<accession>A0A2U1JT38</accession>
<comment type="caution">
    <text evidence="1">The sequence shown here is derived from an EMBL/GenBank/DDBJ whole genome shotgun (WGS) entry which is preliminary data.</text>
</comment>
<reference evidence="1 2" key="1">
    <citation type="submission" date="2018-04" db="EMBL/GenBank/DDBJ databases">
        <title>Flavobacterium sp. nov., isolated from glacier ice.</title>
        <authorList>
            <person name="Liu Q."/>
            <person name="Xin Y.-H."/>
        </authorList>
    </citation>
    <scope>NUCLEOTIDE SEQUENCE [LARGE SCALE GENOMIC DNA]</scope>
    <source>
        <strain evidence="1 2">LB2P30</strain>
    </source>
</reference>
<dbReference type="InterPro" id="IPR008969">
    <property type="entry name" value="CarboxyPept-like_regulatory"/>
</dbReference>
<organism evidence="1 2">
    <name type="scientific">Flavobacterium laiguense</name>
    <dbReference type="NCBI Taxonomy" id="2169409"/>
    <lineage>
        <taxon>Bacteria</taxon>
        <taxon>Pseudomonadati</taxon>
        <taxon>Bacteroidota</taxon>
        <taxon>Flavobacteriia</taxon>
        <taxon>Flavobacteriales</taxon>
        <taxon>Flavobacteriaceae</taxon>
        <taxon>Flavobacterium</taxon>
    </lineage>
</organism>
<protein>
    <recommendedName>
        <fullName evidence="3">Carboxypeptidase-like regulatory domain-containing protein</fullName>
    </recommendedName>
</protein>
<proteinExistence type="predicted"/>
<dbReference type="OrthoDB" id="1431099at2"/>
<evidence type="ECO:0008006" key="3">
    <source>
        <dbReference type="Google" id="ProtNLM"/>
    </source>
</evidence>
<dbReference type="EMBL" id="QCZH01000014">
    <property type="protein sequence ID" value="PWA08370.1"/>
    <property type="molecule type" value="Genomic_DNA"/>
</dbReference>
<keyword evidence="2" id="KW-1185">Reference proteome</keyword>
<sequence length="251" mass="28074">MKSKIGILILLMCCQVCLGQILTRKSLHGRVVNDSIAIENGLVFNVNAKTGSIIDQKGYFSILVKAKDTLVFSSLGFKSKKIVLTEKDISSSFFRVNLQAIARQLIEVVVHAKKGSPPEFGNTQSIVDTQYYDDALSSPENPLMMPTGTGDNGIDCIRVYNMVFKNLKKTNPNKTDFVSDMGFTSIAMKSVSYSFFTNTLKLDDDEIGLFLLFCENDPKSKTFVSTSKQFDIMDFLITKNEEFKNITTFEK</sequence>
<evidence type="ECO:0000313" key="2">
    <source>
        <dbReference type="Proteomes" id="UP000245618"/>
    </source>
</evidence>
<dbReference type="RefSeq" id="WP_116763868.1">
    <property type="nucleotide sequence ID" value="NZ_QCZH01000014.1"/>
</dbReference>
<dbReference type="AlphaFoldDB" id="A0A2U1JT38"/>
<evidence type="ECO:0000313" key="1">
    <source>
        <dbReference type="EMBL" id="PWA08370.1"/>
    </source>
</evidence>
<dbReference type="SUPFAM" id="SSF49464">
    <property type="entry name" value="Carboxypeptidase regulatory domain-like"/>
    <property type="match status" value="1"/>
</dbReference>
<dbReference type="Proteomes" id="UP000245618">
    <property type="component" value="Unassembled WGS sequence"/>
</dbReference>
<name>A0A2U1JT38_9FLAO</name>